<name>A0A418X195_9BURK</name>
<evidence type="ECO:0000256" key="1">
    <source>
        <dbReference type="SAM" id="MobiDB-lite"/>
    </source>
</evidence>
<accession>A0A418X195</accession>
<dbReference type="AlphaFoldDB" id="A0A418X195"/>
<keyword evidence="2" id="KW-0732">Signal</keyword>
<evidence type="ECO:0000313" key="3">
    <source>
        <dbReference type="EMBL" id="RJG06221.1"/>
    </source>
</evidence>
<sequence length="125" mass="13891">MKMGFKPIAISLLMILGMGGVFAQTKQAVEVGRHDRDAGRMYSVQLLTDKGAHGGEQQAQRANDRRGRESGNPENSGFGSLGDNFSNQNNAYDSQRKQGKMSPEERRALRRQIDEAGHDIYAPRR</sequence>
<evidence type="ECO:0008006" key="5">
    <source>
        <dbReference type="Google" id="ProtNLM"/>
    </source>
</evidence>
<gene>
    <name evidence="3" type="ORF">D3870_09540</name>
</gene>
<protein>
    <recommendedName>
        <fullName evidence="5">DUF4148 domain-containing protein</fullName>
    </recommendedName>
</protein>
<proteinExistence type="predicted"/>
<organism evidence="3 4">
    <name type="scientific">Noviherbaspirillum cavernae</name>
    <dbReference type="NCBI Taxonomy" id="2320862"/>
    <lineage>
        <taxon>Bacteria</taxon>
        <taxon>Pseudomonadati</taxon>
        <taxon>Pseudomonadota</taxon>
        <taxon>Betaproteobacteria</taxon>
        <taxon>Burkholderiales</taxon>
        <taxon>Oxalobacteraceae</taxon>
        <taxon>Noviherbaspirillum</taxon>
    </lineage>
</organism>
<feature type="compositionally biased region" description="Basic and acidic residues" evidence="1">
    <location>
        <begin position="62"/>
        <end position="71"/>
    </location>
</feature>
<feature type="chain" id="PRO_5019309345" description="DUF4148 domain-containing protein" evidence="2">
    <location>
        <begin position="24"/>
        <end position="125"/>
    </location>
</feature>
<comment type="caution">
    <text evidence="3">The sequence shown here is derived from an EMBL/GenBank/DDBJ whole genome shotgun (WGS) entry which is preliminary data.</text>
</comment>
<feature type="compositionally biased region" description="Basic and acidic residues" evidence="1">
    <location>
        <begin position="102"/>
        <end position="125"/>
    </location>
</feature>
<feature type="signal peptide" evidence="2">
    <location>
        <begin position="1"/>
        <end position="23"/>
    </location>
</feature>
<dbReference type="Proteomes" id="UP000285190">
    <property type="component" value="Unassembled WGS sequence"/>
</dbReference>
<feature type="compositionally biased region" description="Polar residues" evidence="1">
    <location>
        <begin position="72"/>
        <end position="93"/>
    </location>
</feature>
<evidence type="ECO:0000256" key="2">
    <source>
        <dbReference type="SAM" id="SignalP"/>
    </source>
</evidence>
<dbReference type="EMBL" id="QYUN01000002">
    <property type="protein sequence ID" value="RJG06221.1"/>
    <property type="molecule type" value="Genomic_DNA"/>
</dbReference>
<evidence type="ECO:0000313" key="4">
    <source>
        <dbReference type="Proteomes" id="UP000285190"/>
    </source>
</evidence>
<keyword evidence="4" id="KW-1185">Reference proteome</keyword>
<reference evidence="3 4" key="1">
    <citation type="submission" date="2018-09" db="EMBL/GenBank/DDBJ databases">
        <authorList>
            <person name="Zhu H."/>
        </authorList>
    </citation>
    <scope>NUCLEOTIDE SEQUENCE [LARGE SCALE GENOMIC DNA]</scope>
    <source>
        <strain evidence="3 4">K2R10-39</strain>
    </source>
</reference>
<feature type="region of interest" description="Disordered" evidence="1">
    <location>
        <begin position="42"/>
        <end position="125"/>
    </location>
</feature>